<dbReference type="RefSeq" id="WP_209526437.1">
    <property type="nucleotide sequence ID" value="NZ_JAEEGA010000004.1"/>
</dbReference>
<organism evidence="2 3">
    <name type="scientific">Vagococcus allomyrinae</name>
    <dbReference type="NCBI Taxonomy" id="2794353"/>
    <lineage>
        <taxon>Bacteria</taxon>
        <taxon>Bacillati</taxon>
        <taxon>Bacillota</taxon>
        <taxon>Bacilli</taxon>
        <taxon>Lactobacillales</taxon>
        <taxon>Enterococcaceae</taxon>
        <taxon>Vagococcus</taxon>
    </lineage>
</organism>
<sequence>MLTLLFLLSTISFVLIFLMPFVQKKDLGKLYTTLTLLQGGSIGATFGILLVMLIKGRSF</sequence>
<accession>A0A940P9H0</accession>
<dbReference type="AlphaFoldDB" id="A0A940P9H0"/>
<gene>
    <name evidence="2" type="ORF">I6N95_07850</name>
</gene>
<protein>
    <submittedName>
        <fullName evidence="2">Uncharacterized protein</fullName>
    </submittedName>
</protein>
<proteinExistence type="predicted"/>
<feature type="transmembrane region" description="Helical" evidence="1">
    <location>
        <begin position="34"/>
        <end position="54"/>
    </location>
</feature>
<evidence type="ECO:0000256" key="1">
    <source>
        <dbReference type="SAM" id="Phobius"/>
    </source>
</evidence>
<evidence type="ECO:0000313" key="2">
    <source>
        <dbReference type="EMBL" id="MBP1040914.1"/>
    </source>
</evidence>
<keyword evidence="1" id="KW-0812">Transmembrane</keyword>
<reference evidence="2" key="1">
    <citation type="submission" date="2020-12" db="EMBL/GenBank/DDBJ databases">
        <title>Vagococcus allomyrinae sp. nov. and Enterococcus lavae sp. nov., isolated from the larvae of Allomyrina dichotoma.</title>
        <authorList>
            <person name="Lee S.D."/>
        </authorList>
    </citation>
    <scope>NUCLEOTIDE SEQUENCE</scope>
    <source>
        <strain evidence="2">BWB3-3</strain>
    </source>
</reference>
<keyword evidence="3" id="KW-1185">Reference proteome</keyword>
<keyword evidence="1" id="KW-0472">Membrane</keyword>
<dbReference type="Proteomes" id="UP000674938">
    <property type="component" value="Unassembled WGS sequence"/>
</dbReference>
<keyword evidence="1" id="KW-1133">Transmembrane helix</keyword>
<comment type="caution">
    <text evidence="2">The sequence shown here is derived from an EMBL/GenBank/DDBJ whole genome shotgun (WGS) entry which is preliminary data.</text>
</comment>
<evidence type="ECO:0000313" key="3">
    <source>
        <dbReference type="Proteomes" id="UP000674938"/>
    </source>
</evidence>
<dbReference type="EMBL" id="JAEEGA010000004">
    <property type="protein sequence ID" value="MBP1040914.1"/>
    <property type="molecule type" value="Genomic_DNA"/>
</dbReference>
<name>A0A940P9H0_9ENTE</name>